<keyword evidence="1" id="KW-0472">Membrane</keyword>
<dbReference type="STRING" id="573061.Clocel_1608"/>
<keyword evidence="1" id="KW-0812">Transmembrane</keyword>
<dbReference type="NCBIfam" id="NF038403">
    <property type="entry name" value="perm_prefix_1"/>
    <property type="match status" value="1"/>
</dbReference>
<dbReference type="KEGG" id="ccb:Clocel_1608"/>
<evidence type="ECO:0000313" key="2">
    <source>
        <dbReference type="EMBL" id="ADL51355.1"/>
    </source>
</evidence>
<dbReference type="RefSeq" id="WP_010077437.1">
    <property type="nucleotide sequence ID" value="NC_014393.1"/>
</dbReference>
<evidence type="ECO:0000256" key="1">
    <source>
        <dbReference type="SAM" id="Phobius"/>
    </source>
</evidence>
<dbReference type="EMBL" id="CP002160">
    <property type="protein sequence ID" value="ADL51355.1"/>
    <property type="molecule type" value="Genomic_DNA"/>
</dbReference>
<feature type="transmembrane region" description="Helical" evidence="1">
    <location>
        <begin position="86"/>
        <end position="111"/>
    </location>
</feature>
<dbReference type="HOGENOM" id="CLU_105892_0_0_9"/>
<evidence type="ECO:0000313" key="3">
    <source>
        <dbReference type="Proteomes" id="UP000002730"/>
    </source>
</evidence>
<dbReference type="eggNOG" id="ENOG5031BMY">
    <property type="taxonomic scope" value="Bacteria"/>
</dbReference>
<accession>D9SWZ4</accession>
<feature type="transmembrane region" description="Helical" evidence="1">
    <location>
        <begin position="196"/>
        <end position="216"/>
    </location>
</feature>
<dbReference type="OrthoDB" id="362167at2"/>
<keyword evidence="3" id="KW-1185">Reference proteome</keyword>
<dbReference type="AlphaFoldDB" id="D9SWZ4"/>
<gene>
    <name evidence="2" type="ordered locus">Clocel_1608</name>
</gene>
<feature type="transmembrane region" description="Helical" evidence="1">
    <location>
        <begin position="117"/>
        <end position="135"/>
    </location>
</feature>
<reference evidence="2 3" key="1">
    <citation type="submission" date="2010-08" db="EMBL/GenBank/DDBJ databases">
        <title>Complete sequence of Clostridium cellulovorans 743B.</title>
        <authorList>
            <consortium name="US DOE Joint Genome Institute"/>
            <person name="Lucas S."/>
            <person name="Copeland A."/>
            <person name="Lapidus A."/>
            <person name="Cheng J.-F."/>
            <person name="Bruce D."/>
            <person name="Goodwin L."/>
            <person name="Pitluck S."/>
            <person name="Chertkov O."/>
            <person name="Detter J.C."/>
            <person name="Han C."/>
            <person name="Tapia R."/>
            <person name="Land M."/>
            <person name="Hauser L."/>
            <person name="Chang Y.-J."/>
            <person name="Jeffries C."/>
            <person name="Kyrpides N."/>
            <person name="Ivanova N."/>
            <person name="Mikhailova N."/>
            <person name="Hemme C.L."/>
            <person name="Woyke T."/>
        </authorList>
    </citation>
    <scope>NUCLEOTIDE SEQUENCE [LARGE SCALE GENOMIC DNA]</scope>
    <source>
        <strain evidence="3">ATCC 35296 / DSM 3052 / OCM 3 / 743B</strain>
    </source>
</reference>
<keyword evidence="1" id="KW-1133">Transmembrane helix</keyword>
<protein>
    <submittedName>
        <fullName evidence="2">Uncharacterized protein</fullName>
    </submittedName>
</protein>
<proteinExistence type="predicted"/>
<dbReference type="InterPro" id="IPR047928">
    <property type="entry name" value="Perm_prefix_1"/>
</dbReference>
<feature type="transmembrane region" description="Helical" evidence="1">
    <location>
        <begin position="173"/>
        <end position="190"/>
    </location>
</feature>
<name>D9SWZ4_CLOC7</name>
<sequence length="218" mass="24891">MYHKLNKRLDELFENAPNTRRTKELREEVLANIIDKYNDLINCGKSEDEAINIVIAGIGDIDELINGIKDGYDDNYDEVQRDRKKYALTLAISVGLYIFGVVILLLCVEVFRIDEVVSISLMLTIDAIATGLIIYSSVSRPKYVKENDTMVEEFKEWKSANKNKNQIISSIKSILWISIVATYLLISFAFDIWNLSWIIFIIGAAIEKAITLAFQLKE</sequence>
<dbReference type="Proteomes" id="UP000002730">
    <property type="component" value="Chromosome"/>
</dbReference>
<organism evidence="2 3">
    <name type="scientific">Clostridium cellulovorans (strain ATCC 35296 / DSM 3052 / OCM 3 / 743B)</name>
    <dbReference type="NCBI Taxonomy" id="573061"/>
    <lineage>
        <taxon>Bacteria</taxon>
        <taxon>Bacillati</taxon>
        <taxon>Bacillota</taxon>
        <taxon>Clostridia</taxon>
        <taxon>Eubacteriales</taxon>
        <taxon>Clostridiaceae</taxon>
        <taxon>Clostridium</taxon>
    </lineage>
</organism>